<reference evidence="2 3" key="1">
    <citation type="submission" date="2019-03" db="EMBL/GenBank/DDBJ databases">
        <authorList>
            <person name="Jensen L."/>
            <person name="Storgaard J."/>
            <person name="Sulaj E."/>
            <person name="Schramm A."/>
            <person name="Marshall I.P.G."/>
        </authorList>
    </citation>
    <scope>NUCLEOTIDE SEQUENCE [LARGE SCALE GENOMIC DNA]</scope>
    <source>
        <strain evidence="2 3">2017H2G3</strain>
    </source>
</reference>
<gene>
    <name evidence="2" type="ORF">E0Y62_00165</name>
</gene>
<dbReference type="InterPro" id="IPR015943">
    <property type="entry name" value="WD40/YVTN_repeat-like_dom_sf"/>
</dbReference>
<name>A0A4R1B6S4_9BACI</name>
<dbReference type="OrthoDB" id="843723at2"/>
<feature type="signal peptide" evidence="1">
    <location>
        <begin position="1"/>
        <end position="25"/>
    </location>
</feature>
<evidence type="ECO:0000256" key="1">
    <source>
        <dbReference type="SAM" id="SignalP"/>
    </source>
</evidence>
<dbReference type="Gene3D" id="2.130.10.10">
    <property type="entry name" value="YVTN repeat-like/Quinoprotein amine dehydrogenase"/>
    <property type="match status" value="2"/>
</dbReference>
<evidence type="ECO:0000313" key="3">
    <source>
        <dbReference type="Proteomes" id="UP000293846"/>
    </source>
</evidence>
<proteinExistence type="predicted"/>
<dbReference type="PANTHER" id="PTHR40274:SF3">
    <property type="entry name" value="VIRGINIAMYCIN B LYASE"/>
    <property type="match status" value="1"/>
</dbReference>
<accession>A0A4R1B6S4</accession>
<dbReference type="SUPFAM" id="SSF50998">
    <property type="entry name" value="Quinoprotein alcohol dehydrogenase-like"/>
    <property type="match status" value="1"/>
</dbReference>
<dbReference type="InterPro" id="IPR051344">
    <property type="entry name" value="Vgb"/>
</dbReference>
<sequence length="699" mass="78636">MKRKILTLVTIFPLFLSLGQPSVFAEEIDAGTPVEQEDIENIEDQETPETEINEDEVEVVEEINKNISLVGPQVFQTSALTAAAGSDELGNSYMYFVMHGTPSALAVVDMNTNELKHTYTLSKSTSAWGLDVDEDGTVWVGGTTDGNVYSYNPNTDEFHDHGNMLTLPKDTAIQDIDAVDGIVFGSTAYGGSVFKYDSSTGELENFGQALYKKEFAKSIAYDQEADVLYVGVGSKADLVKIDLKTKKKTAFLPNEYKDDKYVRDIKFIGDKIFARMDPSNRLVAFDKETLEVTDEIELNSRTISLISPTEEAIYYSKENSLYKYDLNTKEHINLNVSLLKGTELLNLDFAELNDPNYPGTTLVGLIDNAGNVFKYNLETGYNEITKMELPAQPVTLYTMIQDEKRENIFINGYMSGGLAIYNPKTNQSTLHKDISQIESMTIMGDKLYIGAYPRARVLELDLTKPWGPMNPREIMRLGEFGQERSTAITAVPKLNKVFVGTYPETSIGGGALAIYDLKENKQEVYENYIYNQSLVSFLHHKEFIYGGTSIHANYQVNERGARFFRFRPDWPEEKEYIHLPIEASMITSIIADKNDTIWAMADGTLVSYNPETKEIKTKQILDLISGRFRNAKIIEGIDGNIYGTVEGRLFKADPKTLDIEILVKEGANEIAQDAEGNLYYRNQADLWKYTFPTEEAEKK</sequence>
<dbReference type="Proteomes" id="UP000293846">
    <property type="component" value="Unassembled WGS sequence"/>
</dbReference>
<feature type="chain" id="PRO_5020263055" evidence="1">
    <location>
        <begin position="26"/>
        <end position="699"/>
    </location>
</feature>
<dbReference type="InterPro" id="IPR011047">
    <property type="entry name" value="Quinoprotein_ADH-like_sf"/>
</dbReference>
<keyword evidence="3" id="KW-1185">Reference proteome</keyword>
<keyword evidence="1" id="KW-0732">Signal</keyword>
<dbReference type="SUPFAM" id="SSF63829">
    <property type="entry name" value="Calcium-dependent phosphotriesterase"/>
    <property type="match status" value="1"/>
</dbReference>
<dbReference type="AlphaFoldDB" id="A0A4R1B6S4"/>
<dbReference type="STRING" id="1742358.GCA_001439605_02095"/>
<protein>
    <submittedName>
        <fullName evidence="2">WD40 repeat domain-containing protein</fullName>
    </submittedName>
</protein>
<evidence type="ECO:0000313" key="2">
    <source>
        <dbReference type="EMBL" id="TCJ06258.1"/>
    </source>
</evidence>
<dbReference type="EMBL" id="SJTH01000001">
    <property type="protein sequence ID" value="TCJ06258.1"/>
    <property type="molecule type" value="Genomic_DNA"/>
</dbReference>
<dbReference type="SUPFAM" id="SSF75011">
    <property type="entry name" value="3-carboxy-cis,cis-mucoante lactonizing enzyme"/>
    <property type="match status" value="1"/>
</dbReference>
<comment type="caution">
    <text evidence="2">The sequence shown here is derived from an EMBL/GenBank/DDBJ whole genome shotgun (WGS) entry which is preliminary data.</text>
</comment>
<dbReference type="PANTHER" id="PTHR40274">
    <property type="entry name" value="VIRGINIAMYCIN B LYASE"/>
    <property type="match status" value="1"/>
</dbReference>
<dbReference type="RefSeq" id="WP_131235621.1">
    <property type="nucleotide sequence ID" value="NZ_SJTH01000001.1"/>
</dbReference>
<organism evidence="2 3">
    <name type="scientific">Cytobacillus praedii</name>
    <dbReference type="NCBI Taxonomy" id="1742358"/>
    <lineage>
        <taxon>Bacteria</taxon>
        <taxon>Bacillati</taxon>
        <taxon>Bacillota</taxon>
        <taxon>Bacilli</taxon>
        <taxon>Bacillales</taxon>
        <taxon>Bacillaceae</taxon>
        <taxon>Cytobacillus</taxon>
    </lineage>
</organism>